<evidence type="ECO:0000256" key="1">
    <source>
        <dbReference type="SAM" id="Phobius"/>
    </source>
</evidence>
<feature type="transmembrane region" description="Helical" evidence="1">
    <location>
        <begin position="53"/>
        <end position="72"/>
    </location>
</feature>
<keyword evidence="1" id="KW-0812">Transmembrane</keyword>
<protein>
    <submittedName>
        <fullName evidence="2">Uncharacterized protein</fullName>
    </submittedName>
</protein>
<name>A0ABP8EKF1_9MICO</name>
<accession>A0ABP8EKF1</accession>
<comment type="caution">
    <text evidence="2">The sequence shown here is derived from an EMBL/GenBank/DDBJ whole genome shotgun (WGS) entry which is preliminary data.</text>
</comment>
<dbReference type="EMBL" id="BAABAZ010000006">
    <property type="protein sequence ID" value="GAA4284428.1"/>
    <property type="molecule type" value="Genomic_DNA"/>
</dbReference>
<keyword evidence="3" id="KW-1185">Reference proteome</keyword>
<keyword evidence="1" id="KW-1133">Transmembrane helix</keyword>
<organism evidence="2 3">
    <name type="scientific">Brevibacterium daeguense</name>
    <dbReference type="NCBI Taxonomy" id="909936"/>
    <lineage>
        <taxon>Bacteria</taxon>
        <taxon>Bacillati</taxon>
        <taxon>Actinomycetota</taxon>
        <taxon>Actinomycetes</taxon>
        <taxon>Micrococcales</taxon>
        <taxon>Brevibacteriaceae</taxon>
        <taxon>Brevibacterium</taxon>
    </lineage>
</organism>
<feature type="transmembrane region" description="Helical" evidence="1">
    <location>
        <begin position="78"/>
        <end position="98"/>
    </location>
</feature>
<keyword evidence="1" id="KW-0472">Membrane</keyword>
<dbReference type="Proteomes" id="UP001501586">
    <property type="component" value="Unassembled WGS sequence"/>
</dbReference>
<proteinExistence type="predicted"/>
<feature type="transmembrane region" description="Helical" evidence="1">
    <location>
        <begin position="105"/>
        <end position="124"/>
    </location>
</feature>
<evidence type="ECO:0000313" key="3">
    <source>
        <dbReference type="Proteomes" id="UP001501586"/>
    </source>
</evidence>
<evidence type="ECO:0000313" key="2">
    <source>
        <dbReference type="EMBL" id="GAA4284428.1"/>
    </source>
</evidence>
<sequence length="127" mass="13490">MVGLSLAALFGVVSWLISVVPWTVLAVLAYLANVSVGTASARGRRVGRAWHSRLFIVTCVLTAFAAVFSFPGDWGRGLWLLVALVPLALLPHFGTGAARRPRRHALLALTAAPCYLAALILWAADLG</sequence>
<feature type="transmembrane region" description="Helical" evidence="1">
    <location>
        <begin position="6"/>
        <end position="32"/>
    </location>
</feature>
<gene>
    <name evidence="2" type="ORF">GCM10022261_19590</name>
</gene>
<reference evidence="3" key="1">
    <citation type="journal article" date="2019" name="Int. J. Syst. Evol. Microbiol.">
        <title>The Global Catalogue of Microorganisms (GCM) 10K type strain sequencing project: providing services to taxonomists for standard genome sequencing and annotation.</title>
        <authorList>
            <consortium name="The Broad Institute Genomics Platform"/>
            <consortium name="The Broad Institute Genome Sequencing Center for Infectious Disease"/>
            <person name="Wu L."/>
            <person name="Ma J."/>
        </authorList>
    </citation>
    <scope>NUCLEOTIDE SEQUENCE [LARGE SCALE GENOMIC DNA]</scope>
    <source>
        <strain evidence="3">JCM 17458</strain>
    </source>
</reference>